<evidence type="ECO:0000313" key="1">
    <source>
        <dbReference type="EMBL" id="SFI61011.1"/>
    </source>
</evidence>
<proteinExistence type="predicted"/>
<evidence type="ECO:0008006" key="3">
    <source>
        <dbReference type="Google" id="ProtNLM"/>
    </source>
</evidence>
<dbReference type="Proteomes" id="UP000242560">
    <property type="component" value="Unassembled WGS sequence"/>
</dbReference>
<dbReference type="RefSeq" id="WP_089817928.1">
    <property type="nucleotide sequence ID" value="NZ_FORQ01000001.1"/>
</dbReference>
<sequence length="330" mass="38723">MEKNRSFVTKPRKKVLFSNDFREVLITQNTTIIEQRIIMMILASIKEEQSAFIELKLPFNNPKEKQLSFDDCFEGWANQGVMEFVIPTDQLNPGRKMKNTVIQSALINMSNINWFRLRDVTINGFKAVPFISEPRWNSKNIFFNMDRAVIKNLLNMSQYFSLKRELPYHASTSNTLKFLLWILKFKKIGKIVKSYSQVLSELAISTDKYDSRYRFERDFLRTVKADLDSLNDISFNYSFSNGQYHFVIYYTEQSVGKDQTFSSLNDLQISRSLKYLKKTRSLEEGHLRVLKQLYDLRGYIGLSSHLKRKIQIDLKGGEYIKGVLEMLAEK</sequence>
<organism evidence="1 2">
    <name type="scientific">Kaistella treverensis</name>
    <dbReference type="NCBI Taxonomy" id="631455"/>
    <lineage>
        <taxon>Bacteria</taxon>
        <taxon>Pseudomonadati</taxon>
        <taxon>Bacteroidota</taxon>
        <taxon>Flavobacteriia</taxon>
        <taxon>Flavobacteriales</taxon>
        <taxon>Weeksellaceae</taxon>
        <taxon>Chryseobacterium group</taxon>
        <taxon>Kaistella</taxon>
    </lineage>
</organism>
<evidence type="ECO:0000313" key="2">
    <source>
        <dbReference type="Proteomes" id="UP000242560"/>
    </source>
</evidence>
<protein>
    <recommendedName>
        <fullName evidence="3">RepB family plasmid replication initiator protein</fullName>
    </recommendedName>
</protein>
<dbReference type="EMBL" id="FORQ01000001">
    <property type="protein sequence ID" value="SFI61011.1"/>
    <property type="molecule type" value="Genomic_DNA"/>
</dbReference>
<gene>
    <name evidence="1" type="ORF">SAMN05421638_0247</name>
</gene>
<name>A0A1I3JL75_9FLAO</name>
<keyword evidence="2" id="KW-1185">Reference proteome</keyword>
<dbReference type="AlphaFoldDB" id="A0A1I3JL75"/>
<accession>A0A1I3JL75</accession>
<reference evidence="2" key="1">
    <citation type="submission" date="2016-10" db="EMBL/GenBank/DDBJ databases">
        <authorList>
            <person name="Varghese N."/>
            <person name="Submissions S."/>
        </authorList>
    </citation>
    <scope>NUCLEOTIDE SEQUENCE [LARGE SCALE GENOMIC DNA]</scope>
    <source>
        <strain evidence="2">DSM 22251</strain>
    </source>
</reference>